<dbReference type="Proteomes" id="UP000282926">
    <property type="component" value="Unassembled WGS sequence"/>
</dbReference>
<organism evidence="2 3">
    <name type="scientific">Lujinxingia sediminis</name>
    <dbReference type="NCBI Taxonomy" id="2480984"/>
    <lineage>
        <taxon>Bacteria</taxon>
        <taxon>Deltaproteobacteria</taxon>
        <taxon>Bradymonadales</taxon>
        <taxon>Lujinxingiaceae</taxon>
        <taxon>Lujinxingia</taxon>
    </lineage>
</organism>
<dbReference type="RefSeq" id="WP_127780910.1">
    <property type="nucleotide sequence ID" value="NZ_SADD01000012.1"/>
</dbReference>
<feature type="chain" id="PRO_5045856468" description="Lipoprotein" evidence="1">
    <location>
        <begin position="25"/>
        <end position="319"/>
    </location>
</feature>
<protein>
    <recommendedName>
        <fullName evidence="4">Lipoprotein</fullName>
    </recommendedName>
</protein>
<evidence type="ECO:0000313" key="2">
    <source>
        <dbReference type="EMBL" id="RVU42368.1"/>
    </source>
</evidence>
<comment type="caution">
    <text evidence="2">The sequence shown here is derived from an EMBL/GenBank/DDBJ whole genome shotgun (WGS) entry which is preliminary data.</text>
</comment>
<feature type="signal peptide" evidence="1">
    <location>
        <begin position="1"/>
        <end position="24"/>
    </location>
</feature>
<evidence type="ECO:0008006" key="4">
    <source>
        <dbReference type="Google" id="ProtNLM"/>
    </source>
</evidence>
<reference evidence="2 3" key="1">
    <citation type="submission" date="2019-01" db="EMBL/GenBank/DDBJ databases">
        <title>Lujinxingia litoralis gen. nov., sp. nov. and Lujinxingia sediminis gen. nov., sp. nov., new members in the order Bradymonadales, isolated from coastal sediment.</title>
        <authorList>
            <person name="Li C.-M."/>
        </authorList>
    </citation>
    <scope>NUCLEOTIDE SEQUENCE [LARGE SCALE GENOMIC DNA]</scope>
    <source>
        <strain evidence="2 3">SEH01</strain>
    </source>
</reference>
<proteinExistence type="predicted"/>
<keyword evidence="3" id="KW-1185">Reference proteome</keyword>
<evidence type="ECO:0000256" key="1">
    <source>
        <dbReference type="SAM" id="SignalP"/>
    </source>
</evidence>
<dbReference type="EMBL" id="SADD01000012">
    <property type="protein sequence ID" value="RVU42368.1"/>
    <property type="molecule type" value="Genomic_DNA"/>
</dbReference>
<sequence>MPALIPLFVTLSLLASLATACASAASPATSPASPTLERTGTVIQTEFRITPPPQLPAGCTFTDDDPISYILTCGVTLSFLARVETTDITPLMIATQESSVEHTLQKASWSVYRGNRVEVSADAGTLQLRHFRAERHNETINAFAGYAPSGPQRYRFFTCFLPDQLIANWATECSIRLRLLRGLANANRLTGLYLAGEPIELPDGCQLMEKNIRCENTIFSWTEHPASISRHDLESREQDFVRSFPDALPIPFDCEFLGEPVACSGWRVDKEGYLPQLVLTAYPTVGDTTLQLSCEAAITEEASLHMPACEPFLTVSRKQ</sequence>
<name>A0ABY0CPG7_9DELT</name>
<keyword evidence="1" id="KW-0732">Signal</keyword>
<gene>
    <name evidence="2" type="ORF">EA187_15935</name>
</gene>
<evidence type="ECO:0000313" key="3">
    <source>
        <dbReference type="Proteomes" id="UP000282926"/>
    </source>
</evidence>
<accession>A0ABY0CPG7</accession>